<sequence length="150" mass="17126">MPNKVSLLGPIVLKKSMRKILVFLSITLITACAAETESMSSYYPEYVGGYFYLAEDMALFEVDEHNYSFFENTLVSQSDCCASGKRIALLPKGTKIQIRDILRYIQFTNDCNEAIGSVLVNGRHLDFEYFINCNYQGVKPVEDLPWKREL</sequence>
<dbReference type="PROSITE" id="PS51257">
    <property type="entry name" value="PROKAR_LIPOPROTEIN"/>
    <property type="match status" value="1"/>
</dbReference>
<gene>
    <name evidence="1" type="ORF">HR45_09070</name>
</gene>
<comment type="caution">
    <text evidence="1">The sequence shown here is derived from an EMBL/GenBank/DDBJ whole genome shotgun (WGS) entry which is preliminary data.</text>
</comment>
<evidence type="ECO:0000313" key="1">
    <source>
        <dbReference type="EMBL" id="KFZ37568.1"/>
    </source>
</evidence>
<dbReference type="RefSeq" id="WP_037442082.1">
    <property type="nucleotide sequence ID" value="NZ_JPEO01000005.1"/>
</dbReference>
<dbReference type="EMBL" id="JPEO01000005">
    <property type="protein sequence ID" value="KFZ37568.1"/>
    <property type="molecule type" value="Genomic_DNA"/>
</dbReference>
<dbReference type="Proteomes" id="UP000029264">
    <property type="component" value="Unassembled WGS sequence"/>
</dbReference>
<evidence type="ECO:0008006" key="3">
    <source>
        <dbReference type="Google" id="ProtNLM"/>
    </source>
</evidence>
<dbReference type="AlphaFoldDB" id="A0A094LQV7"/>
<proteinExistence type="predicted"/>
<name>A0A094LQV7_9GAMM</name>
<evidence type="ECO:0000313" key="2">
    <source>
        <dbReference type="Proteomes" id="UP000029264"/>
    </source>
</evidence>
<accession>A0A094LQV7</accession>
<keyword evidence="2" id="KW-1185">Reference proteome</keyword>
<dbReference type="OrthoDB" id="6405557at2"/>
<reference evidence="1 2" key="1">
    <citation type="submission" date="2014-06" db="EMBL/GenBank/DDBJ databases">
        <title>Shewanella sp. YQH10.</title>
        <authorList>
            <person name="Liu Y."/>
            <person name="Zeng R."/>
        </authorList>
    </citation>
    <scope>NUCLEOTIDE SEQUENCE [LARGE SCALE GENOMIC DNA]</scope>
    <source>
        <strain evidence="1 2">YQH10</strain>
    </source>
</reference>
<organism evidence="1 2">
    <name type="scientific">Shewanella mangrovi</name>
    <dbReference type="NCBI Taxonomy" id="1515746"/>
    <lineage>
        <taxon>Bacteria</taxon>
        <taxon>Pseudomonadati</taxon>
        <taxon>Pseudomonadota</taxon>
        <taxon>Gammaproteobacteria</taxon>
        <taxon>Alteromonadales</taxon>
        <taxon>Shewanellaceae</taxon>
        <taxon>Shewanella</taxon>
    </lineage>
</organism>
<protein>
    <recommendedName>
        <fullName evidence="3">Lipoprotein</fullName>
    </recommendedName>
</protein>